<comment type="caution">
    <text evidence="1">The sequence shown here is derived from an EMBL/GenBank/DDBJ whole genome shotgun (WGS) entry which is preliminary data.</text>
</comment>
<sequence>MKNATASEFVDKIKQLVGKYNLTAEQEYLNEILVPESKKTESNLTGEFLFDLYNNFDLSGRTIGFDFLGRLNENSEYIFFAISDPFDIGIDKKTNEIIMYDSEFNQVYLKLAKEINEFIEIILLIFEYGLDGWVSEKQYTKDDRVSLLKKIKATVDSEYSTFYEQSYGN</sequence>
<evidence type="ECO:0000313" key="2">
    <source>
        <dbReference type="Proteomes" id="UP000269412"/>
    </source>
</evidence>
<proteinExistence type="predicted"/>
<keyword evidence="2" id="KW-1185">Reference proteome</keyword>
<dbReference type="EMBL" id="RBIQ01000015">
    <property type="protein sequence ID" value="RKR06436.1"/>
    <property type="molecule type" value="Genomic_DNA"/>
</dbReference>
<evidence type="ECO:0008006" key="3">
    <source>
        <dbReference type="Google" id="ProtNLM"/>
    </source>
</evidence>
<dbReference type="AlphaFoldDB" id="A0A495DUS6"/>
<accession>A0A495DUS6</accession>
<name>A0A495DUS6_9FLAO</name>
<evidence type="ECO:0000313" key="1">
    <source>
        <dbReference type="EMBL" id="RKR06436.1"/>
    </source>
</evidence>
<dbReference type="RefSeq" id="WP_121069378.1">
    <property type="nucleotide sequence ID" value="NZ_RBIQ01000015.1"/>
</dbReference>
<protein>
    <recommendedName>
        <fullName evidence="3">SUKH-4 immunity protein of toxin-antitoxin system</fullName>
    </recommendedName>
</protein>
<dbReference type="Proteomes" id="UP000269412">
    <property type="component" value="Unassembled WGS sequence"/>
</dbReference>
<organism evidence="1 2">
    <name type="scientific">Maribacter vaceletii</name>
    <dbReference type="NCBI Taxonomy" id="1206816"/>
    <lineage>
        <taxon>Bacteria</taxon>
        <taxon>Pseudomonadati</taxon>
        <taxon>Bacteroidota</taxon>
        <taxon>Flavobacteriia</taxon>
        <taxon>Flavobacteriales</taxon>
        <taxon>Flavobacteriaceae</taxon>
        <taxon>Maribacter</taxon>
    </lineage>
</organism>
<reference evidence="1 2" key="1">
    <citation type="submission" date="2018-10" db="EMBL/GenBank/DDBJ databases">
        <title>Genomic Encyclopedia of Archaeal and Bacterial Type Strains, Phase II (KMG-II): from individual species to whole genera.</title>
        <authorList>
            <person name="Goeker M."/>
        </authorList>
    </citation>
    <scope>NUCLEOTIDE SEQUENCE [LARGE SCALE GENOMIC DNA]</scope>
    <source>
        <strain evidence="1 2">DSM 25230</strain>
    </source>
</reference>
<gene>
    <name evidence="1" type="ORF">CLV91_3396</name>
</gene>